<accession>A0A4Y2CZW2</accession>
<gene>
    <name evidence="1" type="ORF">AVEN_23984_1</name>
</gene>
<organism evidence="1 2">
    <name type="scientific">Araneus ventricosus</name>
    <name type="common">Orbweaver spider</name>
    <name type="synonym">Epeira ventricosa</name>
    <dbReference type="NCBI Taxonomy" id="182803"/>
    <lineage>
        <taxon>Eukaryota</taxon>
        <taxon>Metazoa</taxon>
        <taxon>Ecdysozoa</taxon>
        <taxon>Arthropoda</taxon>
        <taxon>Chelicerata</taxon>
        <taxon>Arachnida</taxon>
        <taxon>Araneae</taxon>
        <taxon>Araneomorphae</taxon>
        <taxon>Entelegynae</taxon>
        <taxon>Araneoidea</taxon>
        <taxon>Araneidae</taxon>
        <taxon>Araneus</taxon>
    </lineage>
</organism>
<name>A0A4Y2CZW2_ARAVE</name>
<dbReference type="EMBL" id="BGPR01000279">
    <property type="protein sequence ID" value="GBM09991.1"/>
    <property type="molecule type" value="Genomic_DNA"/>
</dbReference>
<comment type="caution">
    <text evidence="1">The sequence shown here is derived from an EMBL/GenBank/DDBJ whole genome shotgun (WGS) entry which is preliminary data.</text>
</comment>
<evidence type="ECO:0000313" key="1">
    <source>
        <dbReference type="EMBL" id="GBM09991.1"/>
    </source>
</evidence>
<keyword evidence="2" id="KW-1185">Reference proteome</keyword>
<sequence>MCSNRRTIFSTAYRSESAGVSRTWCRMLQIWQRCWPFTVDIVLLETPQPKVASGDIRRTRRPCCWKMTVDRPCICEMLS</sequence>
<dbReference type="AlphaFoldDB" id="A0A4Y2CZW2"/>
<reference evidence="1 2" key="1">
    <citation type="journal article" date="2019" name="Sci. Rep.">
        <title>Orb-weaving spider Araneus ventricosus genome elucidates the spidroin gene catalogue.</title>
        <authorList>
            <person name="Kono N."/>
            <person name="Nakamura H."/>
            <person name="Ohtoshi R."/>
            <person name="Moran D.A.P."/>
            <person name="Shinohara A."/>
            <person name="Yoshida Y."/>
            <person name="Fujiwara M."/>
            <person name="Mori M."/>
            <person name="Tomita M."/>
            <person name="Arakawa K."/>
        </authorList>
    </citation>
    <scope>NUCLEOTIDE SEQUENCE [LARGE SCALE GENOMIC DNA]</scope>
</reference>
<evidence type="ECO:0000313" key="2">
    <source>
        <dbReference type="Proteomes" id="UP000499080"/>
    </source>
</evidence>
<proteinExistence type="predicted"/>
<protein>
    <submittedName>
        <fullName evidence="1">Uncharacterized protein</fullName>
    </submittedName>
</protein>
<dbReference type="Proteomes" id="UP000499080">
    <property type="component" value="Unassembled WGS sequence"/>
</dbReference>